<evidence type="ECO:0000256" key="4">
    <source>
        <dbReference type="ARBA" id="ARBA00023277"/>
    </source>
</evidence>
<evidence type="ECO:0000256" key="6">
    <source>
        <dbReference type="SAM" id="MobiDB-lite"/>
    </source>
</evidence>
<dbReference type="RefSeq" id="WP_069312174.1">
    <property type="nucleotide sequence ID" value="NZ_MDTU01000001.1"/>
</dbReference>
<dbReference type="Proteomes" id="UP000094329">
    <property type="component" value="Unassembled WGS sequence"/>
</dbReference>
<evidence type="ECO:0000256" key="3">
    <source>
        <dbReference type="ARBA" id="ARBA00022695"/>
    </source>
</evidence>
<evidence type="ECO:0000256" key="1">
    <source>
        <dbReference type="ARBA" id="ARBA00016340"/>
    </source>
</evidence>
<keyword evidence="3 8" id="KW-0548">Nucleotidyltransferase</keyword>
<evidence type="ECO:0000259" key="7">
    <source>
        <dbReference type="Pfam" id="PF01087"/>
    </source>
</evidence>
<keyword evidence="4" id="KW-0119">Carbohydrate metabolism</keyword>
<evidence type="ECO:0000256" key="2">
    <source>
        <dbReference type="ARBA" id="ARBA00022679"/>
    </source>
</evidence>
<feature type="domain" description="Galactose-1-phosphate uridyl transferase N-terminal" evidence="7">
    <location>
        <begin position="4"/>
        <end position="152"/>
    </location>
</feature>
<dbReference type="EMBL" id="MDTU01000001">
    <property type="protein sequence ID" value="ODN42377.1"/>
    <property type="molecule type" value="Genomic_DNA"/>
</dbReference>
<dbReference type="Gene3D" id="3.30.428.10">
    <property type="entry name" value="HIT-like"/>
    <property type="match status" value="1"/>
</dbReference>
<proteinExistence type="predicted"/>
<reference evidence="8 9" key="1">
    <citation type="submission" date="2016-08" db="EMBL/GenBank/DDBJ databases">
        <title>Draft genome sequence of Candidatus Piscirickettsia litoralis, from seawater.</title>
        <authorList>
            <person name="Wan X."/>
            <person name="Lee A.J."/>
            <person name="Hou S."/>
            <person name="Donachie S.P."/>
        </authorList>
    </citation>
    <scope>NUCLEOTIDE SEQUENCE [LARGE SCALE GENOMIC DNA]</scope>
    <source>
        <strain evidence="8 9">Y2</strain>
    </source>
</reference>
<dbReference type="GO" id="GO:0016779">
    <property type="term" value="F:nucleotidyltransferase activity"/>
    <property type="evidence" value="ECO:0007669"/>
    <property type="project" value="UniProtKB-KW"/>
</dbReference>
<keyword evidence="9" id="KW-1185">Reference proteome</keyword>
<keyword evidence="2" id="KW-0808">Transferase</keyword>
<gene>
    <name evidence="8" type="ORF">BGC07_04800</name>
</gene>
<dbReference type="Pfam" id="PF01087">
    <property type="entry name" value="GalP_UDP_transf"/>
    <property type="match status" value="1"/>
</dbReference>
<dbReference type="InterPro" id="IPR001937">
    <property type="entry name" value="GalP_UDPtransf1"/>
</dbReference>
<dbReference type="InterPro" id="IPR036265">
    <property type="entry name" value="HIT-like_sf"/>
</dbReference>
<feature type="region of interest" description="Disordered" evidence="6">
    <location>
        <begin position="20"/>
        <end position="43"/>
    </location>
</feature>
<dbReference type="EC" id="2.7.7.12" evidence="5"/>
<protein>
    <recommendedName>
        <fullName evidence="1 5">Galactose-1-phosphate uridylyltransferase</fullName>
        <ecNumber evidence="5">2.7.7.12</ecNumber>
    </recommendedName>
</protein>
<organism evidence="8 9">
    <name type="scientific">Piscirickettsia litoralis</name>
    <dbReference type="NCBI Taxonomy" id="1891921"/>
    <lineage>
        <taxon>Bacteria</taxon>
        <taxon>Pseudomonadati</taxon>
        <taxon>Pseudomonadota</taxon>
        <taxon>Gammaproteobacteria</taxon>
        <taxon>Thiotrichales</taxon>
        <taxon>Piscirickettsiaceae</taxon>
        <taxon>Piscirickettsia</taxon>
    </lineage>
</organism>
<accession>A0ABX3A0K1</accession>
<dbReference type="PANTHER" id="PTHR11943:SF1">
    <property type="entry name" value="GALACTOSE-1-PHOSPHATE URIDYLYLTRANSFERASE"/>
    <property type="match status" value="1"/>
</dbReference>
<evidence type="ECO:0000313" key="8">
    <source>
        <dbReference type="EMBL" id="ODN42377.1"/>
    </source>
</evidence>
<comment type="caution">
    <text evidence="8">The sequence shown here is derived from an EMBL/GenBank/DDBJ whole genome shotgun (WGS) entry which is preliminary data.</text>
</comment>
<sequence>MNTHPHRRFNPLRGEWVLVSPHRTKRPWQGQQEKTQTEQRPQYDQECYLCPNNTRANGEHNPPYQDTFVFENDFAALLPELAKNNNDINTKQSPLLQQMPASGLCRVMCFSPRHDLSLAQMAPNEIFTVINTWADQMTELSQTYRWVQIFEN</sequence>
<evidence type="ECO:0000256" key="5">
    <source>
        <dbReference type="NCBIfam" id="TIGR00209"/>
    </source>
</evidence>
<evidence type="ECO:0000313" key="9">
    <source>
        <dbReference type="Proteomes" id="UP000094329"/>
    </source>
</evidence>
<name>A0ABX3A0K1_9GAMM</name>
<dbReference type="NCBIfam" id="TIGR00209">
    <property type="entry name" value="galT_1"/>
    <property type="match status" value="1"/>
</dbReference>
<dbReference type="PANTHER" id="PTHR11943">
    <property type="entry name" value="GALACTOSE-1-PHOSPHATE URIDYLYLTRANSFERASE"/>
    <property type="match status" value="1"/>
</dbReference>
<feature type="non-terminal residue" evidence="8">
    <location>
        <position position="152"/>
    </location>
</feature>
<dbReference type="SUPFAM" id="SSF54197">
    <property type="entry name" value="HIT-like"/>
    <property type="match status" value="1"/>
</dbReference>
<dbReference type="InterPro" id="IPR005849">
    <property type="entry name" value="GalP_Utransf_N"/>
</dbReference>